<dbReference type="EMBL" id="OV651824">
    <property type="protein sequence ID" value="CAH1102270.1"/>
    <property type="molecule type" value="Genomic_DNA"/>
</dbReference>
<organism evidence="1 2">
    <name type="scientific">Psylliodes chrysocephalus</name>
    <dbReference type="NCBI Taxonomy" id="3402493"/>
    <lineage>
        <taxon>Eukaryota</taxon>
        <taxon>Metazoa</taxon>
        <taxon>Ecdysozoa</taxon>
        <taxon>Arthropoda</taxon>
        <taxon>Hexapoda</taxon>
        <taxon>Insecta</taxon>
        <taxon>Pterygota</taxon>
        <taxon>Neoptera</taxon>
        <taxon>Endopterygota</taxon>
        <taxon>Coleoptera</taxon>
        <taxon>Polyphaga</taxon>
        <taxon>Cucujiformia</taxon>
        <taxon>Chrysomeloidea</taxon>
        <taxon>Chrysomelidae</taxon>
        <taxon>Galerucinae</taxon>
        <taxon>Alticini</taxon>
        <taxon>Psylliodes</taxon>
    </lineage>
</organism>
<name>A0A9P0CMG1_9CUCU</name>
<dbReference type="AlphaFoldDB" id="A0A9P0CMG1"/>
<accession>A0A9P0CMG1</accession>
<evidence type="ECO:0000313" key="1">
    <source>
        <dbReference type="EMBL" id="CAH1102270.1"/>
    </source>
</evidence>
<dbReference type="Gene3D" id="3.30.420.10">
    <property type="entry name" value="Ribonuclease H-like superfamily/Ribonuclease H"/>
    <property type="match status" value="1"/>
</dbReference>
<evidence type="ECO:0008006" key="3">
    <source>
        <dbReference type="Google" id="ProtNLM"/>
    </source>
</evidence>
<dbReference type="OrthoDB" id="10025891at2759"/>
<proteinExistence type="predicted"/>
<evidence type="ECO:0000313" key="2">
    <source>
        <dbReference type="Proteomes" id="UP001153636"/>
    </source>
</evidence>
<dbReference type="GO" id="GO:0003676">
    <property type="term" value="F:nucleic acid binding"/>
    <property type="evidence" value="ECO:0007669"/>
    <property type="project" value="InterPro"/>
</dbReference>
<sequence>MNGANYLQCLQNDSPKYLEEVNLGITAVPDNEKFKRKVKFEDTILVWCVISLAEASRPYVGHFRGEAITTGLYIQRYSPKLLLFINEHHINDEIMFWPDLASCHYARQTKDCSEANNIPFVPKEGNPPNIPQTRLIEDALLSRKVYDNGWEAENTEQIRRRIYQKIREIDVATIQSLMRNLTTKIRRIEDHGPLAAL</sequence>
<keyword evidence="2" id="KW-1185">Reference proteome</keyword>
<dbReference type="InterPro" id="IPR036397">
    <property type="entry name" value="RNaseH_sf"/>
</dbReference>
<gene>
    <name evidence="1" type="ORF">PSYICH_LOCUS3206</name>
</gene>
<protein>
    <recommendedName>
        <fullName evidence="3">Transposase</fullName>
    </recommendedName>
</protein>
<dbReference type="Proteomes" id="UP001153636">
    <property type="component" value="Chromosome 12"/>
</dbReference>
<reference evidence="1" key="1">
    <citation type="submission" date="2022-01" db="EMBL/GenBank/DDBJ databases">
        <authorList>
            <person name="King R."/>
        </authorList>
    </citation>
    <scope>NUCLEOTIDE SEQUENCE</scope>
</reference>